<evidence type="ECO:0008006" key="3">
    <source>
        <dbReference type="Google" id="ProtNLM"/>
    </source>
</evidence>
<name>A0ABN9XAN0_9DINO</name>
<gene>
    <name evidence="1" type="ORF">PCOR1329_LOCUS75022</name>
</gene>
<keyword evidence="2" id="KW-1185">Reference proteome</keyword>
<protein>
    <recommendedName>
        <fullName evidence="3">S1 motif domain-containing protein</fullName>
    </recommendedName>
</protein>
<comment type="caution">
    <text evidence="1">The sequence shown here is derived from an EMBL/GenBank/DDBJ whole genome shotgun (WGS) entry which is preliminary data.</text>
</comment>
<dbReference type="InterPro" id="IPR012340">
    <property type="entry name" value="NA-bd_OB-fold"/>
</dbReference>
<dbReference type="Proteomes" id="UP001189429">
    <property type="component" value="Unassembled WGS sequence"/>
</dbReference>
<accession>A0ABN9XAN0</accession>
<reference evidence="1" key="1">
    <citation type="submission" date="2023-10" db="EMBL/GenBank/DDBJ databases">
        <authorList>
            <person name="Chen Y."/>
            <person name="Shah S."/>
            <person name="Dougan E. K."/>
            <person name="Thang M."/>
            <person name="Chan C."/>
        </authorList>
    </citation>
    <scope>NUCLEOTIDE SEQUENCE [LARGE SCALE GENOMIC DNA]</scope>
</reference>
<evidence type="ECO:0000313" key="2">
    <source>
        <dbReference type="Proteomes" id="UP001189429"/>
    </source>
</evidence>
<dbReference type="EMBL" id="CAUYUJ010020212">
    <property type="protein sequence ID" value="CAK0896583.1"/>
    <property type="molecule type" value="Genomic_DNA"/>
</dbReference>
<dbReference type="SUPFAM" id="SSF50249">
    <property type="entry name" value="Nucleic acid-binding proteins"/>
    <property type="match status" value="1"/>
</dbReference>
<proteinExistence type="predicted"/>
<sequence>MSCLGQPCLLSWPLRASPVRPPPPRSFEELREGQLLDGKVAVFGETGVLLDIGFDVLARLQCSYEQRKRIWRTDVLRGLRVELVEWESRRVHVSFDGLLDLVEGRLVIEQLRRGQILSGTVVSTALVDVNAERKALILGPRDQVFKLRRNEILEGLRVARVRKGKLDVRLPGLEERVAGRGLLVKDPSG</sequence>
<organism evidence="1 2">
    <name type="scientific">Prorocentrum cordatum</name>
    <dbReference type="NCBI Taxonomy" id="2364126"/>
    <lineage>
        <taxon>Eukaryota</taxon>
        <taxon>Sar</taxon>
        <taxon>Alveolata</taxon>
        <taxon>Dinophyceae</taxon>
        <taxon>Prorocentrales</taxon>
        <taxon>Prorocentraceae</taxon>
        <taxon>Prorocentrum</taxon>
    </lineage>
</organism>
<evidence type="ECO:0000313" key="1">
    <source>
        <dbReference type="EMBL" id="CAK0896583.1"/>
    </source>
</evidence>